<comment type="subcellular location">
    <subcellularLocation>
        <location evidence="1">Cell membrane</location>
        <topology evidence="1">Single-pass membrane protein</topology>
    </subcellularLocation>
</comment>
<keyword evidence="3" id="KW-1003">Cell membrane</keyword>
<evidence type="ECO:0000256" key="3">
    <source>
        <dbReference type="ARBA" id="ARBA00022475"/>
    </source>
</evidence>
<protein>
    <submittedName>
        <fullName evidence="8">Uncharacterized protein</fullName>
    </submittedName>
</protein>
<keyword evidence="2" id="KW-0217">Developmental protein</keyword>
<evidence type="ECO:0000313" key="9">
    <source>
        <dbReference type="Proteomes" id="UP001420932"/>
    </source>
</evidence>
<evidence type="ECO:0000256" key="6">
    <source>
        <dbReference type="ARBA" id="ARBA00023136"/>
    </source>
</evidence>
<dbReference type="Pfam" id="PF08137">
    <property type="entry name" value="DVL"/>
    <property type="match status" value="1"/>
</dbReference>
<dbReference type="Proteomes" id="UP001420932">
    <property type="component" value="Unassembled WGS sequence"/>
</dbReference>
<dbReference type="GO" id="GO:0048367">
    <property type="term" value="P:shoot system development"/>
    <property type="evidence" value="ECO:0007669"/>
    <property type="project" value="UniProtKB-ARBA"/>
</dbReference>
<keyword evidence="4" id="KW-0812">Transmembrane</keyword>
<comment type="similarity">
    <text evidence="7">Belongs to the DVL/RTFL small polypeptides family.</text>
</comment>
<dbReference type="GO" id="GO:0008285">
    <property type="term" value="P:negative regulation of cell population proliferation"/>
    <property type="evidence" value="ECO:0007669"/>
    <property type="project" value="InterPro"/>
</dbReference>
<dbReference type="InterPro" id="IPR012552">
    <property type="entry name" value="DVL"/>
</dbReference>
<evidence type="ECO:0000256" key="5">
    <source>
        <dbReference type="ARBA" id="ARBA00022989"/>
    </source>
</evidence>
<keyword evidence="9" id="KW-1185">Reference proteome</keyword>
<keyword evidence="6" id="KW-0472">Membrane</keyword>
<evidence type="ECO:0000256" key="2">
    <source>
        <dbReference type="ARBA" id="ARBA00022473"/>
    </source>
</evidence>
<keyword evidence="5" id="KW-1133">Transmembrane helix</keyword>
<evidence type="ECO:0000256" key="1">
    <source>
        <dbReference type="ARBA" id="ARBA00004162"/>
    </source>
</evidence>
<evidence type="ECO:0000256" key="4">
    <source>
        <dbReference type="ARBA" id="ARBA00022692"/>
    </source>
</evidence>
<comment type="caution">
    <text evidence="8">The sequence shown here is derived from an EMBL/GenBank/DDBJ whole genome shotgun (WGS) entry which is preliminary data.</text>
</comment>
<gene>
    <name evidence="8" type="ORF">Syun_007639</name>
</gene>
<sequence>MTFSNIMYKNMVIDSSIGSSIWLRRSSKVHQRLRRYVREQRARVYIIWKCAVILLRWRD</sequence>
<organism evidence="8 9">
    <name type="scientific">Stephania yunnanensis</name>
    <dbReference type="NCBI Taxonomy" id="152371"/>
    <lineage>
        <taxon>Eukaryota</taxon>
        <taxon>Viridiplantae</taxon>
        <taxon>Streptophyta</taxon>
        <taxon>Embryophyta</taxon>
        <taxon>Tracheophyta</taxon>
        <taxon>Spermatophyta</taxon>
        <taxon>Magnoliopsida</taxon>
        <taxon>Ranunculales</taxon>
        <taxon>Menispermaceae</taxon>
        <taxon>Menispermoideae</taxon>
        <taxon>Cissampelideae</taxon>
        <taxon>Stephania</taxon>
    </lineage>
</organism>
<proteinExistence type="inferred from homology"/>
<dbReference type="EMBL" id="JBBNAF010000003">
    <property type="protein sequence ID" value="KAK9161298.1"/>
    <property type="molecule type" value="Genomic_DNA"/>
</dbReference>
<reference evidence="8 9" key="1">
    <citation type="submission" date="2024-01" db="EMBL/GenBank/DDBJ databases">
        <title>Genome assemblies of Stephania.</title>
        <authorList>
            <person name="Yang L."/>
        </authorList>
    </citation>
    <scope>NUCLEOTIDE SEQUENCE [LARGE SCALE GENOMIC DNA]</scope>
    <source>
        <strain evidence="8">YNDBR</strain>
        <tissue evidence="8">Leaf</tissue>
    </source>
</reference>
<evidence type="ECO:0000256" key="7">
    <source>
        <dbReference type="ARBA" id="ARBA00024340"/>
    </source>
</evidence>
<dbReference type="AlphaFoldDB" id="A0AAP0L0B4"/>
<evidence type="ECO:0000313" key="8">
    <source>
        <dbReference type="EMBL" id="KAK9161298.1"/>
    </source>
</evidence>
<dbReference type="GO" id="GO:0005886">
    <property type="term" value="C:plasma membrane"/>
    <property type="evidence" value="ECO:0007669"/>
    <property type="project" value="UniProtKB-SubCell"/>
</dbReference>
<accession>A0AAP0L0B4</accession>
<name>A0AAP0L0B4_9MAGN</name>